<dbReference type="AlphaFoldDB" id="A0A7R9PJN4"/>
<organism evidence="1">
    <name type="scientific">Timema genevievae</name>
    <name type="common">Walking stick</name>
    <dbReference type="NCBI Taxonomy" id="629358"/>
    <lineage>
        <taxon>Eukaryota</taxon>
        <taxon>Metazoa</taxon>
        <taxon>Ecdysozoa</taxon>
        <taxon>Arthropoda</taxon>
        <taxon>Hexapoda</taxon>
        <taxon>Insecta</taxon>
        <taxon>Pterygota</taxon>
        <taxon>Neoptera</taxon>
        <taxon>Polyneoptera</taxon>
        <taxon>Phasmatodea</taxon>
        <taxon>Timematodea</taxon>
        <taxon>Timematoidea</taxon>
        <taxon>Timematidae</taxon>
        <taxon>Timema</taxon>
    </lineage>
</organism>
<sequence length="364" mass="41070">MKAQHFYLSHPYQMFETWTSSKTWDTRNCLYSWNSSRQLQQEPGQTIPVGTSQTLSVMSGDRSEFEQRVTRAKKILSADDSLDRMKQEMERQIEDQPFFKNIEESLERISSSPEYKSYEQIFKELGGSELQESQDPQSQDQQDKLENLVEDLSEYCESIINCRSMLQSEYCESITNCRSMLQSEYCESFTNCRLMLQSEYCESITNCRLMLQSEYCESITNCRSMLQSKYCESITKCRSMLQSKYCESITNCRIPRNALPPVFQDLLSPIGGRHRYPGAVPGREGGLGQTELRVEGAVSLPSRSITIYPIPEDASYSVHSSADGPPAATSSGGCRGPVVANSLVAGCDPGREMQLRPAPAFDGG</sequence>
<name>A0A7R9PJN4_TIMGE</name>
<reference evidence="1" key="1">
    <citation type="submission" date="2020-11" db="EMBL/GenBank/DDBJ databases">
        <authorList>
            <person name="Tran Van P."/>
        </authorList>
    </citation>
    <scope>NUCLEOTIDE SEQUENCE</scope>
</reference>
<proteinExistence type="predicted"/>
<evidence type="ECO:0000313" key="1">
    <source>
        <dbReference type="EMBL" id="CAD7589085.1"/>
    </source>
</evidence>
<gene>
    <name evidence="1" type="ORF">TGEB3V08_LOCUS3078</name>
</gene>
<dbReference type="EMBL" id="OE839954">
    <property type="protein sequence ID" value="CAD7589085.1"/>
    <property type="molecule type" value="Genomic_DNA"/>
</dbReference>
<protein>
    <submittedName>
        <fullName evidence="1">Uncharacterized protein</fullName>
    </submittedName>
</protein>
<accession>A0A7R9PJN4</accession>